<name>A0A7X0JTR9_9GAMM</name>
<evidence type="ECO:0000313" key="2">
    <source>
        <dbReference type="Proteomes" id="UP000528457"/>
    </source>
</evidence>
<keyword evidence="2" id="KW-1185">Reference proteome</keyword>
<gene>
    <name evidence="1" type="ORF">HNR48_001858</name>
</gene>
<dbReference type="RefSeq" id="WP_166844345.1">
    <property type="nucleotide sequence ID" value="NZ_JAAONY010000002.1"/>
</dbReference>
<dbReference type="Proteomes" id="UP000528457">
    <property type="component" value="Unassembled WGS sequence"/>
</dbReference>
<dbReference type="EMBL" id="JACHHT010000002">
    <property type="protein sequence ID" value="MBB6521573.1"/>
    <property type="molecule type" value="Genomic_DNA"/>
</dbReference>
<dbReference type="AlphaFoldDB" id="A0A7X0JTR9"/>
<organism evidence="1 2">
    <name type="scientific">Pseudoteredinibacter isoporae</name>
    <dbReference type="NCBI Taxonomy" id="570281"/>
    <lineage>
        <taxon>Bacteria</taxon>
        <taxon>Pseudomonadati</taxon>
        <taxon>Pseudomonadota</taxon>
        <taxon>Gammaproteobacteria</taxon>
        <taxon>Cellvibrionales</taxon>
        <taxon>Cellvibrionaceae</taxon>
        <taxon>Pseudoteredinibacter</taxon>
    </lineage>
</organism>
<protein>
    <submittedName>
        <fullName evidence="1">Uncharacterized protein</fullName>
    </submittedName>
</protein>
<proteinExistence type="predicted"/>
<comment type="caution">
    <text evidence="1">The sequence shown here is derived from an EMBL/GenBank/DDBJ whole genome shotgun (WGS) entry which is preliminary data.</text>
</comment>
<accession>A0A7X0JTR9</accession>
<reference evidence="1 2" key="1">
    <citation type="submission" date="2020-08" db="EMBL/GenBank/DDBJ databases">
        <title>Genomic Encyclopedia of Type Strains, Phase IV (KMG-IV): sequencing the most valuable type-strain genomes for metagenomic binning, comparative biology and taxonomic classification.</title>
        <authorList>
            <person name="Goeker M."/>
        </authorList>
    </citation>
    <scope>NUCLEOTIDE SEQUENCE [LARGE SCALE GENOMIC DNA]</scope>
    <source>
        <strain evidence="1 2">DSM 22368</strain>
    </source>
</reference>
<evidence type="ECO:0000313" key="1">
    <source>
        <dbReference type="EMBL" id="MBB6521573.1"/>
    </source>
</evidence>
<dbReference type="InParanoid" id="A0A7X0JTR9"/>
<sequence length="160" mass="17270">MEHMRPFIAQLQLAKSQYKALCAADTAVAKLSFVRGGFYILQALHNSWLRKELSEGLAGSGRDVASIAASLDVLSDTDNALPQSLHLLQNSDWYADFRTLLTALADPTVMDGPGASGSATDAANVIASAKTVSLDADSLRLCLLGFERYFDALLNLNEEY</sequence>